<evidence type="ECO:0000313" key="1">
    <source>
        <dbReference type="EMBL" id="QEE14846.1"/>
    </source>
</evidence>
<dbReference type="EMBL" id="CP042905">
    <property type="protein sequence ID" value="QEE14846.1"/>
    <property type="molecule type" value="Genomic_DNA"/>
</dbReference>
<organism evidence="1">
    <name type="scientific">Promethearchaeum syntrophicum</name>
    <dbReference type="NCBI Taxonomy" id="2594042"/>
    <lineage>
        <taxon>Archaea</taxon>
        <taxon>Promethearchaeati</taxon>
        <taxon>Promethearchaeota</taxon>
        <taxon>Promethearchaeia</taxon>
        <taxon>Promethearchaeales</taxon>
        <taxon>Promethearchaeaceae</taxon>
        <taxon>Promethearchaeum</taxon>
    </lineage>
</organism>
<reference evidence="1" key="1">
    <citation type="journal article" date="2020" name="Nature">
        <title>Isolation of an archaeon at the prokaryote-eukaryote interface.</title>
        <authorList>
            <person name="Imachi H."/>
            <person name="Nobu M.K."/>
            <person name="Nakahara N."/>
            <person name="Morono Y."/>
            <person name="Ogawara M."/>
            <person name="Takaki Y."/>
            <person name="Takano Y."/>
            <person name="Uematsu K."/>
            <person name="Ikuta T."/>
            <person name="Ito M."/>
            <person name="Matsui Y."/>
            <person name="Miyazaki M."/>
            <person name="Murata K."/>
            <person name="Saito Y."/>
            <person name="Sakai S."/>
            <person name="Song C."/>
            <person name="Tasumi E."/>
            <person name="Yamanaka Y."/>
            <person name="Yamaguchi T."/>
            <person name="Kamagata Y."/>
            <person name="Tamaki H."/>
            <person name="Takai K."/>
        </authorList>
    </citation>
    <scope>NUCLEOTIDE SEQUENCE [LARGE SCALE GENOMIC DNA]</scope>
    <source>
        <strain evidence="1">MK-D1</strain>
    </source>
</reference>
<gene>
    <name evidence="1" type="ORF">DSAG12_00664</name>
</gene>
<sequence length="51" mass="6166">MLDHYTTEAKELYSMQIFHNFKIFGKLKKTDYQYLKQISKVVFEDTKEISS</sequence>
<accession>A0A5B9D8B6</accession>
<name>A0A5B9D8B6_9ARCH</name>
<protein>
    <submittedName>
        <fullName evidence="1">Uncharacterized protein</fullName>
    </submittedName>
</protein>
<dbReference type="AlphaFoldDB" id="A0A5B9D8B6"/>
<proteinExistence type="predicted"/>